<organism evidence="2 3">
    <name type="scientific">Arachis hypogaea</name>
    <name type="common">Peanut</name>
    <dbReference type="NCBI Taxonomy" id="3818"/>
    <lineage>
        <taxon>Eukaryota</taxon>
        <taxon>Viridiplantae</taxon>
        <taxon>Streptophyta</taxon>
        <taxon>Embryophyta</taxon>
        <taxon>Tracheophyta</taxon>
        <taxon>Spermatophyta</taxon>
        <taxon>Magnoliopsida</taxon>
        <taxon>eudicotyledons</taxon>
        <taxon>Gunneridae</taxon>
        <taxon>Pentapetalae</taxon>
        <taxon>rosids</taxon>
        <taxon>fabids</taxon>
        <taxon>Fabales</taxon>
        <taxon>Fabaceae</taxon>
        <taxon>Papilionoideae</taxon>
        <taxon>50 kb inversion clade</taxon>
        <taxon>dalbergioids sensu lato</taxon>
        <taxon>Dalbergieae</taxon>
        <taxon>Pterocarpus clade</taxon>
        <taxon>Arachis</taxon>
    </lineage>
</organism>
<proteinExistence type="predicted"/>
<sequence>MTSKGVTPQGYQSTIPQEKVLNWQTENAVSQNKVLLRIDHTLEKLVDKTDKLPTQVYSVQAQVNELKECLTRQAQQLDQDLKTYIQIRYFGPEFHKKDQELTRIKAQLKQIEEDRARQSKPQALAIDPLSIDFTKKGKSHRPTHRSPIKGSHEPRPRSPWTTADFFRGEASGEKPSKTSAKEKEIKEGSPTPGRIIGMLSAHTAMDDIFTGDTSDTSDLLDSFDDSTEEDHMADLSAIAMVNSVLEEQDRGEVSEIDTRMAAPNTCIQQVLFEFVTRMTGNLREWINTLSEYERLQLINGSAVQKDLEAHYKKMAAKYYPLRGQSNPLLKQVFLASLPEELQPEIQRMMVTLRKEISTTLGKIYQLALAALDKLCEQQQMIKQLTKNSPVLCKVSLAMLR</sequence>
<reference evidence="2 3" key="1">
    <citation type="submission" date="2020-01" db="EMBL/GenBank/DDBJ databases">
        <title>Genome sequence of Arachis hypogaea, cultivar Shitouqi.</title>
        <authorList>
            <person name="Zhuang W."/>
            <person name="Chen H."/>
            <person name="Varshney R."/>
            <person name="Wang D."/>
            <person name="Ming R."/>
        </authorList>
    </citation>
    <scope>NUCLEOTIDE SEQUENCE [LARGE SCALE GENOMIC DNA]</scope>
    <source>
        <tissue evidence="2">Young leaf</tissue>
    </source>
</reference>
<evidence type="ECO:0000256" key="1">
    <source>
        <dbReference type="SAM" id="MobiDB-lite"/>
    </source>
</evidence>
<dbReference type="AlphaFoldDB" id="A0A6B9V4K9"/>
<dbReference type="PANTHER" id="PTHR48435:SF1">
    <property type="entry name" value="POLYPROTEIN"/>
    <property type="match status" value="1"/>
</dbReference>
<feature type="region of interest" description="Disordered" evidence="1">
    <location>
        <begin position="113"/>
        <end position="194"/>
    </location>
</feature>
<dbReference type="EMBL" id="CP031001">
    <property type="protein sequence ID" value="QHN76406.1"/>
    <property type="molecule type" value="Genomic_DNA"/>
</dbReference>
<feature type="compositionally biased region" description="Basic and acidic residues" evidence="1">
    <location>
        <begin position="166"/>
        <end position="187"/>
    </location>
</feature>
<dbReference type="Proteomes" id="UP000464620">
    <property type="component" value="Chromosome B09"/>
</dbReference>
<accession>A0A6B9V4K9</accession>
<dbReference type="InterPro" id="IPR053098">
    <property type="entry name" value="Petuviruses_polyprotein"/>
</dbReference>
<dbReference type="PANTHER" id="PTHR48435">
    <property type="entry name" value="POLYPROTEIN"/>
    <property type="match status" value="1"/>
</dbReference>
<name>A0A6B9V4K9_ARAHY</name>
<evidence type="ECO:0000313" key="2">
    <source>
        <dbReference type="EMBL" id="QHN76406.1"/>
    </source>
</evidence>
<protein>
    <submittedName>
        <fullName evidence="2">Polyprotein</fullName>
    </submittedName>
</protein>
<evidence type="ECO:0000313" key="3">
    <source>
        <dbReference type="Proteomes" id="UP000464620"/>
    </source>
</evidence>
<feature type="compositionally biased region" description="Basic residues" evidence="1">
    <location>
        <begin position="136"/>
        <end position="147"/>
    </location>
</feature>
<gene>
    <name evidence="2" type="ORF">DS421_19g643610</name>
</gene>